<comment type="function">
    <text evidence="2">Catalyzes reversively the conversion of L-aspartate beta-semialdehyde (ASA) to L-2,4-diaminobutyrate (DABA) by transamination with L-glutamate.</text>
</comment>
<evidence type="ECO:0000256" key="4">
    <source>
        <dbReference type="ARBA" id="ARBA00008954"/>
    </source>
</evidence>
<dbReference type="Pfam" id="PF00202">
    <property type="entry name" value="Aminotran_3"/>
    <property type="match status" value="1"/>
</dbReference>
<keyword evidence="17" id="KW-1185">Reference proteome</keyword>
<dbReference type="NCBIfam" id="NF005393">
    <property type="entry name" value="PRK06938.1"/>
    <property type="match status" value="1"/>
</dbReference>
<dbReference type="EMBL" id="JMQA01000017">
    <property type="protein sequence ID" value="KFN10686.1"/>
    <property type="molecule type" value="Genomic_DNA"/>
</dbReference>
<dbReference type="Proteomes" id="UP000029278">
    <property type="component" value="Unassembled WGS sequence"/>
</dbReference>
<reference evidence="15 17" key="1">
    <citation type="submission" date="2014-04" db="EMBL/GenBank/DDBJ databases">
        <authorList>
            <person name="Bishop-Lilly K.A."/>
            <person name="Broomall S.M."/>
            <person name="Chain P.S."/>
            <person name="Chertkov O."/>
            <person name="Coyne S.R."/>
            <person name="Daligault H.E."/>
            <person name="Davenport K.W."/>
            <person name="Erkkila T."/>
            <person name="Frey K.G."/>
            <person name="Gibbons H.S."/>
            <person name="Gu W."/>
            <person name="Jaissle J."/>
            <person name="Johnson S.L."/>
            <person name="Koroleva G.I."/>
            <person name="Ladner J.T."/>
            <person name="Lo C.-C."/>
            <person name="Minogue T.D."/>
            <person name="Munk C."/>
            <person name="Palacios G.F."/>
            <person name="Redden C.L."/>
            <person name="Rosenzweig C.N."/>
            <person name="Scholz M.B."/>
            <person name="Teshima H."/>
            <person name="Xu Y."/>
        </authorList>
    </citation>
    <scope>NUCLEOTIDE SEQUENCE [LARGE SCALE GENOMIC DNA]</scope>
    <source>
        <strain evidence="15 17">8244</strain>
    </source>
</reference>
<comment type="similarity">
    <text evidence="4 14">Belongs to the class-III pyridoxal-phosphate-dependent aminotransferase family.</text>
</comment>
<comment type="caution">
    <text evidence="15">The sequence shown here is derived from an EMBL/GenBank/DDBJ whole genome shotgun (WGS) entry which is preliminary data.</text>
</comment>
<evidence type="ECO:0000256" key="8">
    <source>
        <dbReference type="ARBA" id="ARBA00022679"/>
    </source>
</evidence>
<evidence type="ECO:0000256" key="12">
    <source>
        <dbReference type="ARBA" id="ARBA00031476"/>
    </source>
</evidence>
<evidence type="ECO:0000256" key="9">
    <source>
        <dbReference type="ARBA" id="ARBA00022898"/>
    </source>
</evidence>
<evidence type="ECO:0000256" key="2">
    <source>
        <dbReference type="ARBA" id="ARBA00002189"/>
    </source>
</evidence>
<dbReference type="CDD" id="cd00610">
    <property type="entry name" value="OAT_like"/>
    <property type="match status" value="1"/>
</dbReference>
<dbReference type="InterPro" id="IPR049704">
    <property type="entry name" value="Aminotrans_3_PPA_site"/>
</dbReference>
<comment type="pathway">
    <text evidence="3">Amine and polyamine biosynthesis; ectoine biosynthesis; L-ectoine from L-aspartate 4-semialdehyde: step 1/3.</text>
</comment>
<comment type="cofactor">
    <cofactor evidence="1">
        <name>pyridoxal 5'-phosphate</name>
        <dbReference type="ChEBI" id="CHEBI:597326"/>
    </cofactor>
</comment>
<dbReference type="OrthoDB" id="9807885at2"/>
<reference evidence="16 18" key="2">
    <citation type="submission" date="2019-11" db="EMBL/GenBank/DDBJ databases">
        <title>Draft genome sequences of five Paenibacillus species of dairy origin.</title>
        <authorList>
            <person name="Olajide A.M."/>
            <person name="Chen S."/>
            <person name="Lapointe G."/>
        </authorList>
    </citation>
    <scope>NUCLEOTIDE SEQUENCE [LARGE SCALE GENOMIC DNA]</scope>
    <source>
        <strain evidence="16 18">3CT49</strain>
    </source>
</reference>
<evidence type="ECO:0000313" key="16">
    <source>
        <dbReference type="EMBL" id="MUG21424.1"/>
    </source>
</evidence>
<dbReference type="HOGENOM" id="CLU_016922_10_0_9"/>
<sequence>MSVKVHNVQNDQNDYLRLQEEKESNARAYPRHFPLVISRAKGMMVTDTEGRMYYDCLAGAGTLALGHNHEVVVEAIRGVLEQQIPLHTLDLATPLKLAFMEELFSILPEELRNSSKIQFCGPTGADAVEAAIKLVKSATRGRSVLAFQGGYHGSTQAAMALSGNLSKKEHLQSLLPDVHFLPFPYEYRCPFGMGGGMTAKLSAQYIENLLDDCENGIAAPCGIIVETVQGEGGAIPADLEWLRELRRITAERGIPLIIDEVQTGIGRTGRMFSFEHAGIVPDVIVCSKAVGGSLPMSLVIYKEELDVWPPGAHTGTFRGNQLAMAAGLATLRYIREQGVLANVQQRSEQFMAGLGALKAGCEAIGDVRGRGLMIGVEIVDTAGRRDRLGHYPPHGALAAAIQRSCFNNGLIVEVGGRRSAVIRFLPPLTITEREAADVLSIFEKSVTEALAEPPAAFASC</sequence>
<dbReference type="InterPro" id="IPR015422">
    <property type="entry name" value="PyrdxlP-dep_Trfase_small"/>
</dbReference>
<evidence type="ECO:0000256" key="5">
    <source>
        <dbReference type="ARBA" id="ARBA00013155"/>
    </source>
</evidence>
<keyword evidence="9 14" id="KW-0663">Pyridoxal phosphate</keyword>
<dbReference type="InterPro" id="IPR015421">
    <property type="entry name" value="PyrdxlP-dep_Trfase_major"/>
</dbReference>
<keyword evidence="8" id="KW-0808">Transferase</keyword>
<keyword evidence="7" id="KW-0032">Aminotransferase</keyword>
<evidence type="ECO:0000313" key="18">
    <source>
        <dbReference type="Proteomes" id="UP000442469"/>
    </source>
</evidence>
<dbReference type="RefSeq" id="WP_036622868.1">
    <property type="nucleotide sequence ID" value="NZ_CP086393.1"/>
</dbReference>
<accession>A0A091A314</accession>
<dbReference type="STRING" id="44252.DJ90_4090"/>
<dbReference type="GO" id="GO:0019491">
    <property type="term" value="P:ectoine biosynthetic process"/>
    <property type="evidence" value="ECO:0007669"/>
    <property type="project" value="UniProtKB-UniPathway"/>
</dbReference>
<protein>
    <recommendedName>
        <fullName evidence="6">Diaminobutyrate--2-oxoglutarate transaminase</fullName>
        <ecNumber evidence="5">2.6.1.76</ecNumber>
    </recommendedName>
    <alternativeName>
        <fullName evidence="11">DABA aminotransferase</fullName>
    </alternativeName>
    <alternativeName>
        <fullName evidence="12">Diaminobutyrate--2-oxoglutarate aminotransferase</fullName>
    </alternativeName>
    <alternativeName>
        <fullName evidence="10">L-2,4-diaminobutyric acid transaminase</fullName>
    </alternativeName>
</protein>
<dbReference type="PANTHER" id="PTHR43552:SF1">
    <property type="entry name" value="DIAMINOBUTYRATE--2-OXOGLUTARATE AMINOTRANSFERASE"/>
    <property type="match status" value="1"/>
</dbReference>
<dbReference type="GO" id="GO:0045303">
    <property type="term" value="F:diaminobutyrate-2-oxoglutarate transaminase activity"/>
    <property type="evidence" value="ECO:0007669"/>
    <property type="project" value="UniProtKB-EC"/>
</dbReference>
<evidence type="ECO:0000256" key="10">
    <source>
        <dbReference type="ARBA" id="ARBA00029744"/>
    </source>
</evidence>
<name>A0A091A314_PAEMA</name>
<evidence type="ECO:0000313" key="15">
    <source>
        <dbReference type="EMBL" id="KFN10686.1"/>
    </source>
</evidence>
<evidence type="ECO:0000256" key="1">
    <source>
        <dbReference type="ARBA" id="ARBA00001933"/>
    </source>
</evidence>
<dbReference type="AlphaFoldDB" id="A0A091A314"/>
<dbReference type="PROSITE" id="PS00600">
    <property type="entry name" value="AA_TRANSFER_CLASS_3"/>
    <property type="match status" value="1"/>
</dbReference>
<evidence type="ECO:0000256" key="13">
    <source>
        <dbReference type="ARBA" id="ARBA00049111"/>
    </source>
</evidence>
<organism evidence="15 17">
    <name type="scientific">Paenibacillus macerans</name>
    <name type="common">Bacillus macerans</name>
    <dbReference type="NCBI Taxonomy" id="44252"/>
    <lineage>
        <taxon>Bacteria</taxon>
        <taxon>Bacillati</taxon>
        <taxon>Bacillota</taxon>
        <taxon>Bacilli</taxon>
        <taxon>Bacillales</taxon>
        <taxon>Paenibacillaceae</taxon>
        <taxon>Paenibacillus</taxon>
    </lineage>
</organism>
<proteinExistence type="inferred from homology"/>
<dbReference type="GeneID" id="77007110"/>
<dbReference type="PANTHER" id="PTHR43552">
    <property type="entry name" value="DIAMINOBUTYRATE--2-OXOGLUTARATE AMINOTRANSFERASE"/>
    <property type="match status" value="1"/>
</dbReference>
<gene>
    <name evidence="15" type="ORF">DJ90_4090</name>
    <name evidence="16" type="ORF">GNQ08_03145</name>
</gene>
<dbReference type="NCBIfam" id="TIGR00709">
    <property type="entry name" value="dat"/>
    <property type="match status" value="1"/>
</dbReference>
<dbReference type="PATRIC" id="fig|44252.3.peg.1195"/>
<dbReference type="Gene3D" id="3.90.1150.10">
    <property type="entry name" value="Aspartate Aminotransferase, domain 1"/>
    <property type="match status" value="1"/>
</dbReference>
<dbReference type="SUPFAM" id="SSF53383">
    <property type="entry name" value="PLP-dependent transferases"/>
    <property type="match status" value="1"/>
</dbReference>
<dbReference type="InterPro" id="IPR015424">
    <property type="entry name" value="PyrdxlP-dep_Trfase"/>
</dbReference>
<evidence type="ECO:0000256" key="11">
    <source>
        <dbReference type="ARBA" id="ARBA00030665"/>
    </source>
</evidence>
<dbReference type="EC" id="2.6.1.76" evidence="5"/>
<dbReference type="Gene3D" id="3.40.640.10">
    <property type="entry name" value="Type I PLP-dependent aspartate aminotransferase-like (Major domain)"/>
    <property type="match status" value="1"/>
</dbReference>
<dbReference type="UniPathway" id="UPA00067">
    <property type="reaction ID" value="UER00121"/>
</dbReference>
<evidence type="ECO:0000256" key="7">
    <source>
        <dbReference type="ARBA" id="ARBA00022576"/>
    </source>
</evidence>
<evidence type="ECO:0000313" key="17">
    <source>
        <dbReference type="Proteomes" id="UP000029278"/>
    </source>
</evidence>
<dbReference type="InterPro" id="IPR004637">
    <property type="entry name" value="Dat"/>
</dbReference>
<dbReference type="Proteomes" id="UP000442469">
    <property type="component" value="Unassembled WGS sequence"/>
</dbReference>
<evidence type="ECO:0000256" key="14">
    <source>
        <dbReference type="RuleBase" id="RU003560"/>
    </source>
</evidence>
<dbReference type="EMBL" id="WNZZ01000002">
    <property type="protein sequence ID" value="MUG21424.1"/>
    <property type="molecule type" value="Genomic_DNA"/>
</dbReference>
<dbReference type="GO" id="GO:0030170">
    <property type="term" value="F:pyridoxal phosphate binding"/>
    <property type="evidence" value="ECO:0007669"/>
    <property type="project" value="InterPro"/>
</dbReference>
<evidence type="ECO:0000256" key="3">
    <source>
        <dbReference type="ARBA" id="ARBA00004946"/>
    </source>
</evidence>
<comment type="catalytic activity">
    <reaction evidence="13">
        <text>L-2,4-diaminobutanoate + 2-oxoglutarate = L-aspartate 4-semialdehyde + L-glutamate</text>
        <dbReference type="Rhea" id="RHEA:11160"/>
        <dbReference type="ChEBI" id="CHEBI:16810"/>
        <dbReference type="ChEBI" id="CHEBI:29985"/>
        <dbReference type="ChEBI" id="CHEBI:58761"/>
        <dbReference type="ChEBI" id="CHEBI:537519"/>
        <dbReference type="EC" id="2.6.1.76"/>
    </reaction>
</comment>
<dbReference type="InterPro" id="IPR005814">
    <property type="entry name" value="Aminotrans_3"/>
</dbReference>
<evidence type="ECO:0000256" key="6">
    <source>
        <dbReference type="ARBA" id="ARBA00014798"/>
    </source>
</evidence>